<name>A0A6A6TUZ8_9PEZI</name>
<reference evidence="3" key="1">
    <citation type="journal article" date="2020" name="Stud. Mycol.">
        <title>101 Dothideomycetes genomes: a test case for predicting lifestyles and emergence of pathogens.</title>
        <authorList>
            <person name="Haridas S."/>
            <person name="Albert R."/>
            <person name="Binder M."/>
            <person name="Bloem J."/>
            <person name="Labutti K."/>
            <person name="Salamov A."/>
            <person name="Andreopoulos B."/>
            <person name="Baker S."/>
            <person name="Barry K."/>
            <person name="Bills G."/>
            <person name="Bluhm B."/>
            <person name="Cannon C."/>
            <person name="Castanera R."/>
            <person name="Culley D."/>
            <person name="Daum C."/>
            <person name="Ezra D."/>
            <person name="Gonzalez J."/>
            <person name="Henrissat B."/>
            <person name="Kuo A."/>
            <person name="Liang C."/>
            <person name="Lipzen A."/>
            <person name="Lutzoni F."/>
            <person name="Magnuson J."/>
            <person name="Mondo S."/>
            <person name="Nolan M."/>
            <person name="Ohm R."/>
            <person name="Pangilinan J."/>
            <person name="Park H.-J."/>
            <person name="Ramirez L."/>
            <person name="Alfaro M."/>
            <person name="Sun H."/>
            <person name="Tritt A."/>
            <person name="Yoshinaga Y."/>
            <person name="Zwiers L.-H."/>
            <person name="Turgeon B."/>
            <person name="Goodwin S."/>
            <person name="Spatafora J."/>
            <person name="Crous P."/>
            <person name="Grigoriev I."/>
        </authorList>
    </citation>
    <scope>NUCLEOTIDE SEQUENCE</scope>
    <source>
        <strain evidence="3">CBS 115976</strain>
    </source>
</reference>
<proteinExistence type="predicted"/>
<keyword evidence="2" id="KW-0732">Signal</keyword>
<evidence type="ECO:0000313" key="4">
    <source>
        <dbReference type="Proteomes" id="UP000799302"/>
    </source>
</evidence>
<gene>
    <name evidence="3" type="ORF">BT63DRAFT_461018</name>
</gene>
<evidence type="ECO:0008006" key="5">
    <source>
        <dbReference type="Google" id="ProtNLM"/>
    </source>
</evidence>
<dbReference type="Proteomes" id="UP000799302">
    <property type="component" value="Unassembled WGS sequence"/>
</dbReference>
<evidence type="ECO:0000256" key="1">
    <source>
        <dbReference type="SAM" id="MobiDB-lite"/>
    </source>
</evidence>
<evidence type="ECO:0000313" key="3">
    <source>
        <dbReference type="EMBL" id="KAF2663899.1"/>
    </source>
</evidence>
<feature type="chain" id="PRO_5025528037" description="IGFBP N-terminal domain-containing protein" evidence="2">
    <location>
        <begin position="18"/>
        <end position="860"/>
    </location>
</feature>
<keyword evidence="4" id="KW-1185">Reference proteome</keyword>
<accession>A0A6A6TUZ8</accession>
<feature type="region of interest" description="Disordered" evidence="1">
    <location>
        <begin position="708"/>
        <end position="738"/>
    </location>
</feature>
<sequence length="860" mass="91226">MKLILITLLASVSFTLADDPHNTKPTKPKCGKNQVECPDGYECARYVPGTGKEDHCAQKIYSQAIPRAVEPITVPLVVAERPLCGQTEGICPAGKKCKISAGESLFPYRCVENTAPIQARSVADDTPVKNPLAGDTFQCGHELCKKGQECVLTGSGRRRHPTCYTPDKSINSTITTRSAEALVWECGTRGSAGCGTGLFCQKRPGASCGPEADCGGICVMEHNYPHKTVGLTSRSTSDPRIPPPTSECPAEGCKPGFECLYKAGARGKSCQKVPDAHITTRDINSGIVPCTIGKPNDCGIGHVCQLREGDHCIKSLTGPCMGICKKKPDGMMIPRSISDASALAYKECTPSHVNECGAGFICERIPGRSCNLVGPCNDGMCKKADAHTMIPRSPTDVSVPPIKTCVPGRPNECGAGNICQENPQLVCVQAPCYNGVCKKADAHIMASRSTSDVSAGPISCQMGKPNQCGPGTTCQNRPHESCVPLEGFAPCMGVCRPRLMKARSTADVDVQPAADCGLHELPKCQQGFYCRLFPSRPTGKLGGVCTKEPEIFARSTADVNVPAPECGLPRYPKCQQGYHCELFPTTPVGHMGGRCAKDSAITTRSTSDISPPAAICREHCSMGFACVPDANAICPPGRVCGKCVKHSKQALPGLPERSISARRVEPCTTNGTLKCPSGYMCHKQPTVNLCPTGACDGVCKLRLPKEKRGEIESEPRPPPTSAKKMPPSTQSTKDSKRPNVISCAQENSCPGSQACVNGQCVGSRCNMRTPAGAQMLCPASQQCVMAPRRDGLVVFDVSGVCAMTSMACHADSHCPRNWMCQKHPNGDGPLCDEGTGCGLCINFSERNSSQEDSNLAAKGL</sequence>
<feature type="signal peptide" evidence="2">
    <location>
        <begin position="1"/>
        <end position="17"/>
    </location>
</feature>
<dbReference type="OrthoDB" id="3946151at2759"/>
<dbReference type="AlphaFoldDB" id="A0A6A6TUZ8"/>
<dbReference type="EMBL" id="MU004244">
    <property type="protein sequence ID" value="KAF2663899.1"/>
    <property type="molecule type" value="Genomic_DNA"/>
</dbReference>
<protein>
    <recommendedName>
        <fullName evidence="5">IGFBP N-terminal domain-containing protein</fullName>
    </recommendedName>
</protein>
<evidence type="ECO:0000256" key="2">
    <source>
        <dbReference type="SAM" id="SignalP"/>
    </source>
</evidence>
<organism evidence="3 4">
    <name type="scientific">Microthyrium microscopicum</name>
    <dbReference type="NCBI Taxonomy" id="703497"/>
    <lineage>
        <taxon>Eukaryota</taxon>
        <taxon>Fungi</taxon>
        <taxon>Dikarya</taxon>
        <taxon>Ascomycota</taxon>
        <taxon>Pezizomycotina</taxon>
        <taxon>Dothideomycetes</taxon>
        <taxon>Dothideomycetes incertae sedis</taxon>
        <taxon>Microthyriales</taxon>
        <taxon>Microthyriaceae</taxon>
        <taxon>Microthyrium</taxon>
    </lineage>
</organism>